<evidence type="ECO:0000256" key="2">
    <source>
        <dbReference type="ARBA" id="ARBA00022737"/>
    </source>
</evidence>
<dbReference type="InterPro" id="IPR036855">
    <property type="entry name" value="Znf_CCCH_sf"/>
</dbReference>
<keyword evidence="4 5" id="KW-0862">Zinc</keyword>
<sequence>MDNLRVYNRGTFLRFVFNFLSFFEIMSPESTKFQFTGWKRRYILISYMLASAATEMSRGPDGANVFHIIGGDEANNQDHNASTWSDFGEGYRATASNLTHGGDGALLSESFQIPTFGSSSRVVVGNDRSYNHRHCKQYYTEAGCPFGDNCIYIHDKEAKPRESSAIIVGPGSGVGYWSGAATGSGGRPAAPLPRAPLPAQPLSAATTETAMQPLAPLLLAQTVSNSTLKPFNWRTQICSRWERTGYCRYGRECFFAHGEAELRPYGGGTVDRGADFNNQQPTVPNLVAASDSAAAHVVIPSGSSAAHAVGSGEMSGAIQRPIPRWKVPKKINRIYGDWIDDDE</sequence>
<dbReference type="InterPro" id="IPR000571">
    <property type="entry name" value="Znf_CCCH"/>
</dbReference>
<evidence type="ECO:0000256" key="3">
    <source>
        <dbReference type="ARBA" id="ARBA00022771"/>
    </source>
</evidence>
<dbReference type="SUPFAM" id="SSF90229">
    <property type="entry name" value="CCCH zinc finger"/>
    <property type="match status" value="2"/>
</dbReference>
<evidence type="ECO:0000256" key="5">
    <source>
        <dbReference type="PROSITE-ProRule" id="PRU00723"/>
    </source>
</evidence>
<accession>A0AAP0CME1</accession>
<feature type="zinc finger region" description="C3H1-type" evidence="5">
    <location>
        <begin position="129"/>
        <end position="157"/>
    </location>
</feature>
<dbReference type="Pfam" id="PF18044">
    <property type="entry name" value="zf-CCCH_4"/>
    <property type="match status" value="1"/>
</dbReference>
<dbReference type="Pfam" id="PF00642">
    <property type="entry name" value="zf-CCCH"/>
    <property type="match status" value="1"/>
</dbReference>
<dbReference type="GO" id="GO:0008270">
    <property type="term" value="F:zinc ion binding"/>
    <property type="evidence" value="ECO:0007669"/>
    <property type="project" value="UniProtKB-KW"/>
</dbReference>
<evidence type="ECO:0000256" key="4">
    <source>
        <dbReference type="ARBA" id="ARBA00022833"/>
    </source>
</evidence>
<gene>
    <name evidence="7" type="ORF">SSX86_022015</name>
</gene>
<dbReference type="PANTHER" id="PTHR12547">
    <property type="entry name" value="CCCH ZINC FINGER/TIS11-RELATED"/>
    <property type="match status" value="1"/>
</dbReference>
<comment type="caution">
    <text evidence="7">The sequence shown here is derived from an EMBL/GenBank/DDBJ whole genome shotgun (WGS) entry which is preliminary data.</text>
</comment>
<dbReference type="Gene3D" id="4.10.1000.10">
    <property type="entry name" value="Zinc finger, CCCH-type"/>
    <property type="match status" value="1"/>
</dbReference>
<keyword evidence="3 5" id="KW-0863">Zinc-finger</keyword>
<dbReference type="InterPro" id="IPR045877">
    <property type="entry name" value="ZFP36-like"/>
</dbReference>
<keyword evidence="8" id="KW-1185">Reference proteome</keyword>
<evidence type="ECO:0000313" key="8">
    <source>
        <dbReference type="Proteomes" id="UP001408789"/>
    </source>
</evidence>
<dbReference type="Proteomes" id="UP001408789">
    <property type="component" value="Unassembled WGS sequence"/>
</dbReference>
<dbReference type="PANTHER" id="PTHR12547:SF18">
    <property type="entry name" value="PROTEIN TIS11"/>
    <property type="match status" value="1"/>
</dbReference>
<proteinExistence type="predicted"/>
<dbReference type="GO" id="GO:0003729">
    <property type="term" value="F:mRNA binding"/>
    <property type="evidence" value="ECO:0007669"/>
    <property type="project" value="InterPro"/>
</dbReference>
<evidence type="ECO:0000259" key="6">
    <source>
        <dbReference type="PROSITE" id="PS50103"/>
    </source>
</evidence>
<keyword evidence="1 5" id="KW-0479">Metal-binding</keyword>
<dbReference type="FunFam" id="4.10.1000.10:FF:000001">
    <property type="entry name" value="zinc finger CCCH domain-containing protein 15-like"/>
    <property type="match status" value="1"/>
</dbReference>
<evidence type="ECO:0000313" key="7">
    <source>
        <dbReference type="EMBL" id="KAK9059395.1"/>
    </source>
</evidence>
<dbReference type="PROSITE" id="PS50103">
    <property type="entry name" value="ZF_C3H1"/>
    <property type="match status" value="2"/>
</dbReference>
<protein>
    <recommendedName>
        <fullName evidence="6">C3H1-type domain-containing protein</fullName>
    </recommendedName>
</protein>
<dbReference type="SMART" id="SM00356">
    <property type="entry name" value="ZnF_C3H1"/>
    <property type="match status" value="2"/>
</dbReference>
<feature type="zinc finger region" description="C3H1-type" evidence="5">
    <location>
        <begin position="232"/>
        <end position="260"/>
    </location>
</feature>
<dbReference type="EMBL" id="JBCNJP010000021">
    <property type="protein sequence ID" value="KAK9059395.1"/>
    <property type="molecule type" value="Genomic_DNA"/>
</dbReference>
<evidence type="ECO:0000256" key="1">
    <source>
        <dbReference type="ARBA" id="ARBA00022723"/>
    </source>
</evidence>
<feature type="domain" description="C3H1-type" evidence="6">
    <location>
        <begin position="129"/>
        <end position="157"/>
    </location>
</feature>
<name>A0AAP0CME1_9ASTR</name>
<reference evidence="7 8" key="1">
    <citation type="submission" date="2024-04" db="EMBL/GenBank/DDBJ databases">
        <title>The reference genome of an endangered Asteraceae, Deinandra increscens subsp. villosa, native to the Central Coast of California.</title>
        <authorList>
            <person name="Guilliams M."/>
            <person name="Hasenstab-Lehman K."/>
            <person name="Meyer R."/>
            <person name="Mcevoy S."/>
        </authorList>
    </citation>
    <scope>NUCLEOTIDE SEQUENCE [LARGE SCALE GENOMIC DNA]</scope>
    <source>
        <tissue evidence="7">Leaf</tissue>
    </source>
</reference>
<dbReference type="InterPro" id="IPR041367">
    <property type="entry name" value="Znf-CCCH_4"/>
</dbReference>
<keyword evidence="2" id="KW-0677">Repeat</keyword>
<feature type="domain" description="C3H1-type" evidence="6">
    <location>
        <begin position="232"/>
        <end position="260"/>
    </location>
</feature>
<organism evidence="7 8">
    <name type="scientific">Deinandra increscens subsp. villosa</name>
    <dbReference type="NCBI Taxonomy" id="3103831"/>
    <lineage>
        <taxon>Eukaryota</taxon>
        <taxon>Viridiplantae</taxon>
        <taxon>Streptophyta</taxon>
        <taxon>Embryophyta</taxon>
        <taxon>Tracheophyta</taxon>
        <taxon>Spermatophyta</taxon>
        <taxon>Magnoliopsida</taxon>
        <taxon>eudicotyledons</taxon>
        <taxon>Gunneridae</taxon>
        <taxon>Pentapetalae</taxon>
        <taxon>asterids</taxon>
        <taxon>campanulids</taxon>
        <taxon>Asterales</taxon>
        <taxon>Asteraceae</taxon>
        <taxon>Asteroideae</taxon>
        <taxon>Heliantheae alliance</taxon>
        <taxon>Madieae</taxon>
        <taxon>Madiinae</taxon>
        <taxon>Deinandra</taxon>
    </lineage>
</organism>
<dbReference type="AlphaFoldDB" id="A0AAP0CME1"/>